<dbReference type="PANTHER" id="PTHR11067:SF9">
    <property type="entry name" value="INOSINE TRIPHOSPHATE PYROPHOSPHATASE"/>
    <property type="match status" value="1"/>
</dbReference>
<dbReference type="AlphaFoldDB" id="A0A1F7ZMD3"/>
<organism evidence="3 4">
    <name type="scientific">Aspergillus bombycis</name>
    <dbReference type="NCBI Taxonomy" id="109264"/>
    <lineage>
        <taxon>Eukaryota</taxon>
        <taxon>Fungi</taxon>
        <taxon>Dikarya</taxon>
        <taxon>Ascomycota</taxon>
        <taxon>Pezizomycotina</taxon>
        <taxon>Eurotiomycetes</taxon>
        <taxon>Eurotiomycetidae</taxon>
        <taxon>Eurotiales</taxon>
        <taxon>Aspergillaceae</taxon>
        <taxon>Aspergillus</taxon>
    </lineage>
</organism>
<evidence type="ECO:0000313" key="3">
    <source>
        <dbReference type="EMBL" id="OGM40626.1"/>
    </source>
</evidence>
<dbReference type="GO" id="GO:0009143">
    <property type="term" value="P:nucleoside triphosphate catabolic process"/>
    <property type="evidence" value="ECO:0007669"/>
    <property type="project" value="InterPro"/>
</dbReference>
<reference evidence="3 4" key="1">
    <citation type="journal article" date="2016" name="Genome Biol. Evol.">
        <title>Draft genome sequence of an aflatoxigenic Aspergillus species, A. bombycis.</title>
        <authorList>
            <person name="Moore G.G."/>
            <person name="Mack B.M."/>
            <person name="Beltz S.B."/>
            <person name="Gilbert M.K."/>
        </authorList>
    </citation>
    <scope>NUCLEOTIDE SEQUENCE [LARGE SCALE GENOMIC DNA]</scope>
    <source>
        <strain evidence="4">NRRL 26010</strain>
    </source>
</reference>
<comment type="similarity">
    <text evidence="1">Belongs to the HAM1 NTPase family.</text>
</comment>
<protein>
    <submittedName>
        <fullName evidence="3">Non-canonical purine NTP pyrophosphatase</fullName>
    </submittedName>
</protein>
<evidence type="ECO:0000313" key="4">
    <source>
        <dbReference type="Proteomes" id="UP000179179"/>
    </source>
</evidence>
<evidence type="ECO:0000256" key="2">
    <source>
        <dbReference type="ARBA" id="ARBA00022801"/>
    </source>
</evidence>
<accession>A0A1F7ZMD3</accession>
<dbReference type="Pfam" id="PF01725">
    <property type="entry name" value="Ham1p_like"/>
    <property type="match status" value="1"/>
</dbReference>
<dbReference type="EMBL" id="LYCR01000137">
    <property type="protein sequence ID" value="OGM40626.1"/>
    <property type="molecule type" value="Genomic_DNA"/>
</dbReference>
<dbReference type="GO" id="GO:0005737">
    <property type="term" value="C:cytoplasm"/>
    <property type="evidence" value="ECO:0007669"/>
    <property type="project" value="TreeGrafter"/>
</dbReference>
<name>A0A1F7ZMD3_9EURO</name>
<comment type="caution">
    <text evidence="3">The sequence shown here is derived from an EMBL/GenBank/DDBJ whole genome shotgun (WGS) entry which is preliminary data.</text>
</comment>
<dbReference type="Gene3D" id="3.90.950.10">
    <property type="match status" value="2"/>
</dbReference>
<dbReference type="PANTHER" id="PTHR11067">
    <property type="entry name" value="INOSINE TRIPHOSPHATE PYROPHOSPHATASE/HAM1 PROTEIN"/>
    <property type="match status" value="1"/>
</dbReference>
<dbReference type="OrthoDB" id="6288734at2759"/>
<keyword evidence="4" id="KW-1185">Reference proteome</keyword>
<gene>
    <name evidence="3" type="ORF">ABOM_010731</name>
</gene>
<sequence>MTESNTPLIFVTGNKNKVLEVKAILGPTATLEVLDINLPEIQGSVEEITREKCRAAAETGWIVPARGVSSFGWEPIFEVEGEGVTLAEMEVEKKNGLSHRFKALVKFRKWLLGTRGPV</sequence>
<dbReference type="Proteomes" id="UP000179179">
    <property type="component" value="Unassembled WGS sequence"/>
</dbReference>
<dbReference type="InterPro" id="IPR029001">
    <property type="entry name" value="ITPase-like_fam"/>
</dbReference>
<proteinExistence type="inferred from homology"/>
<dbReference type="SUPFAM" id="SSF52972">
    <property type="entry name" value="ITPase-like"/>
    <property type="match status" value="1"/>
</dbReference>
<evidence type="ECO:0000256" key="1">
    <source>
        <dbReference type="ARBA" id="ARBA00008023"/>
    </source>
</evidence>
<keyword evidence="2" id="KW-0378">Hydrolase</keyword>
<dbReference type="InterPro" id="IPR002637">
    <property type="entry name" value="RdgB/HAM1"/>
</dbReference>
<dbReference type="RefSeq" id="XP_022384343.1">
    <property type="nucleotide sequence ID" value="XM_022537859.1"/>
</dbReference>
<dbReference type="STRING" id="109264.A0A1F7ZMD3"/>
<dbReference type="GeneID" id="34454121"/>
<dbReference type="GO" id="GO:0047429">
    <property type="term" value="F:nucleoside triphosphate diphosphatase activity"/>
    <property type="evidence" value="ECO:0007669"/>
    <property type="project" value="InterPro"/>
</dbReference>